<protein>
    <submittedName>
        <fullName evidence="2">Uncharacterized protein</fullName>
    </submittedName>
</protein>
<sequence length="221" mass="24564">LTPKNTTRYGTARARPHFCSNLQHGKHGGLPCCNPLHSRCACLSAAPPVPHQEAASTVRRRWTPAASVTAQPAAPRPPPSAGKPDVPQAPVARRVARPGHAPAPRHRAHGRGLLDGRRGGGHEDPRARLLEPAQAAHGRAPPLRLRRGLLALRPLLLPRRILSFRGVRAGGRCDGRPRTHQGAWPRGGWRRQPERRPYLLLQGRHLARRVRRRELRARRRR</sequence>
<evidence type="ECO:0000313" key="3">
    <source>
        <dbReference type="Proteomes" id="UP000095767"/>
    </source>
</evidence>
<accession>A0A1E5VL92</accession>
<gene>
    <name evidence="2" type="ORF">BAE44_0013071</name>
</gene>
<reference evidence="2 3" key="1">
    <citation type="submission" date="2016-09" db="EMBL/GenBank/DDBJ databases">
        <title>The draft genome of Dichanthelium oligosanthes: A C3 panicoid grass species.</title>
        <authorList>
            <person name="Studer A.J."/>
            <person name="Schnable J.C."/>
            <person name="Brutnell T.P."/>
        </authorList>
    </citation>
    <scope>NUCLEOTIDE SEQUENCE [LARGE SCALE GENOMIC DNA]</scope>
    <source>
        <strain evidence="3">cv. Kellogg 1175</strain>
        <tissue evidence="2">Leaf</tissue>
    </source>
</reference>
<keyword evidence="3" id="KW-1185">Reference proteome</keyword>
<name>A0A1E5VL92_9POAL</name>
<dbReference type="Proteomes" id="UP000095767">
    <property type="component" value="Unassembled WGS sequence"/>
</dbReference>
<comment type="caution">
    <text evidence="2">The sequence shown here is derived from an EMBL/GenBank/DDBJ whole genome shotgun (WGS) entry which is preliminary data.</text>
</comment>
<evidence type="ECO:0000256" key="1">
    <source>
        <dbReference type="SAM" id="MobiDB-lite"/>
    </source>
</evidence>
<feature type="compositionally biased region" description="Basic and acidic residues" evidence="1">
    <location>
        <begin position="112"/>
        <end position="126"/>
    </location>
</feature>
<feature type="non-terminal residue" evidence="2">
    <location>
        <position position="1"/>
    </location>
</feature>
<evidence type="ECO:0000313" key="2">
    <source>
        <dbReference type="EMBL" id="OEL25910.1"/>
    </source>
</evidence>
<organism evidence="2 3">
    <name type="scientific">Dichanthelium oligosanthes</name>
    <dbReference type="NCBI Taxonomy" id="888268"/>
    <lineage>
        <taxon>Eukaryota</taxon>
        <taxon>Viridiplantae</taxon>
        <taxon>Streptophyta</taxon>
        <taxon>Embryophyta</taxon>
        <taxon>Tracheophyta</taxon>
        <taxon>Spermatophyta</taxon>
        <taxon>Magnoliopsida</taxon>
        <taxon>Liliopsida</taxon>
        <taxon>Poales</taxon>
        <taxon>Poaceae</taxon>
        <taxon>PACMAD clade</taxon>
        <taxon>Panicoideae</taxon>
        <taxon>Panicodae</taxon>
        <taxon>Paniceae</taxon>
        <taxon>Dichantheliinae</taxon>
        <taxon>Dichanthelium</taxon>
    </lineage>
</organism>
<dbReference type="EMBL" id="LWDX02035937">
    <property type="protein sequence ID" value="OEL25910.1"/>
    <property type="molecule type" value="Genomic_DNA"/>
</dbReference>
<proteinExistence type="predicted"/>
<feature type="region of interest" description="Disordered" evidence="1">
    <location>
        <begin position="53"/>
        <end position="126"/>
    </location>
</feature>
<dbReference type="AlphaFoldDB" id="A0A1E5VL92"/>